<dbReference type="EC" id="6.3.2.4" evidence="18"/>
<name>A0A803FTR9_9GAMM</name>
<dbReference type="InterPro" id="IPR016185">
    <property type="entry name" value="PreATP-grasp_dom_sf"/>
</dbReference>
<dbReference type="RefSeq" id="WP_157991035.1">
    <property type="nucleotide sequence ID" value="NZ_LR217737.1"/>
</dbReference>
<evidence type="ECO:0000256" key="12">
    <source>
        <dbReference type="ARBA" id="ARBA00022960"/>
    </source>
</evidence>
<feature type="active site" evidence="19">
    <location>
        <position position="150"/>
    </location>
</feature>
<dbReference type="InterPro" id="IPR013815">
    <property type="entry name" value="ATP_grasp_subdomain_1"/>
</dbReference>
<evidence type="ECO:0000256" key="20">
    <source>
        <dbReference type="PIRSR" id="PIRSR039102-3"/>
    </source>
</evidence>
<feature type="binding site" evidence="20">
    <location>
        <position position="270"/>
    </location>
    <ligand>
        <name>Mg(2+)</name>
        <dbReference type="ChEBI" id="CHEBI:18420"/>
        <label>1</label>
    </ligand>
</feature>
<comment type="cofactor">
    <cofactor evidence="20">
        <name>Mg(2+)</name>
        <dbReference type="ChEBI" id="CHEBI:18420"/>
    </cofactor>
    <cofactor evidence="20">
        <name>Mn(2+)</name>
        <dbReference type="ChEBI" id="CHEBI:29035"/>
    </cofactor>
    <text evidence="20">Binds 2 magnesium or manganese ions per subunit.</text>
</comment>
<dbReference type="InterPro" id="IPR011095">
    <property type="entry name" value="Dala_Dala_lig_C"/>
</dbReference>
<comment type="cofactor">
    <cofactor evidence="1">
        <name>Mn(2+)</name>
        <dbReference type="ChEBI" id="CHEBI:29035"/>
    </cofactor>
</comment>
<keyword evidence="15 18" id="KW-0961">Cell wall biogenesis/degradation</keyword>
<evidence type="ECO:0000256" key="15">
    <source>
        <dbReference type="ARBA" id="ARBA00023316"/>
    </source>
</evidence>
<dbReference type="InterPro" id="IPR011761">
    <property type="entry name" value="ATP-grasp"/>
</dbReference>
<evidence type="ECO:0000256" key="4">
    <source>
        <dbReference type="ARBA" id="ARBA00004752"/>
    </source>
</evidence>
<keyword evidence="13 18" id="KW-0573">Peptidoglycan synthesis</keyword>
<comment type="pathway">
    <text evidence="17">Glycan biosynthesis.</text>
</comment>
<keyword evidence="9 21" id="KW-0547">Nucleotide-binding</keyword>
<keyword evidence="8 20" id="KW-0479">Metal-binding</keyword>
<evidence type="ECO:0000256" key="8">
    <source>
        <dbReference type="ARBA" id="ARBA00022723"/>
    </source>
</evidence>
<dbReference type="GO" id="GO:0008360">
    <property type="term" value="P:regulation of cell shape"/>
    <property type="evidence" value="ECO:0007669"/>
    <property type="project" value="UniProtKB-KW"/>
</dbReference>
<dbReference type="AlphaFoldDB" id="A0A803FTR9"/>
<evidence type="ECO:0000313" key="24">
    <source>
        <dbReference type="Proteomes" id="UP000294289"/>
    </source>
</evidence>
<dbReference type="Pfam" id="PF07478">
    <property type="entry name" value="Dala_Dala_lig_C"/>
    <property type="match status" value="1"/>
</dbReference>
<dbReference type="GO" id="GO:0005524">
    <property type="term" value="F:ATP binding"/>
    <property type="evidence" value="ECO:0007669"/>
    <property type="project" value="UniProtKB-UniRule"/>
</dbReference>
<evidence type="ECO:0000256" key="16">
    <source>
        <dbReference type="ARBA" id="ARBA00047614"/>
    </source>
</evidence>
<accession>A0A803FTR9</accession>
<dbReference type="Gene3D" id="3.40.50.20">
    <property type="match status" value="1"/>
</dbReference>
<comment type="subcellular location">
    <subcellularLocation>
        <location evidence="3 18">Cytoplasm</location>
    </subcellularLocation>
</comment>
<dbReference type="OrthoDB" id="9813261at2"/>
<evidence type="ECO:0000256" key="17">
    <source>
        <dbReference type="ARBA" id="ARBA00060592"/>
    </source>
</evidence>
<proteinExistence type="inferred from homology"/>
<evidence type="ECO:0000256" key="21">
    <source>
        <dbReference type="PROSITE-ProRule" id="PRU00409"/>
    </source>
</evidence>
<dbReference type="Gene3D" id="3.30.470.20">
    <property type="entry name" value="ATP-grasp fold, B domain"/>
    <property type="match status" value="1"/>
</dbReference>
<evidence type="ECO:0000256" key="5">
    <source>
        <dbReference type="ARBA" id="ARBA00010871"/>
    </source>
</evidence>
<evidence type="ECO:0000256" key="6">
    <source>
        <dbReference type="ARBA" id="ARBA00022490"/>
    </source>
</evidence>
<keyword evidence="7 18" id="KW-0436">Ligase</keyword>
<feature type="domain" description="ATP-grasp" evidence="22">
    <location>
        <begin position="101"/>
        <end position="303"/>
    </location>
</feature>
<feature type="binding site" evidence="20">
    <location>
        <position position="270"/>
    </location>
    <ligand>
        <name>Mg(2+)</name>
        <dbReference type="ChEBI" id="CHEBI:18420"/>
        <label>2</label>
    </ligand>
</feature>
<dbReference type="PROSITE" id="PS00844">
    <property type="entry name" value="DALA_DALA_LIGASE_2"/>
    <property type="match status" value="1"/>
</dbReference>
<evidence type="ECO:0000256" key="7">
    <source>
        <dbReference type="ARBA" id="ARBA00022598"/>
    </source>
</evidence>
<dbReference type="GO" id="GO:0046872">
    <property type="term" value="F:metal ion binding"/>
    <property type="evidence" value="ECO:0007669"/>
    <property type="project" value="UniProtKB-KW"/>
</dbReference>
<protein>
    <recommendedName>
        <fullName evidence="18">D-alanine--D-alanine ligase</fullName>
        <ecNumber evidence="18">6.3.2.4</ecNumber>
    </recommendedName>
    <alternativeName>
        <fullName evidence="18">D-Ala-D-Ala ligase</fullName>
    </alternativeName>
    <alternativeName>
        <fullName evidence="18">D-alanylalanine synthetase</fullName>
    </alternativeName>
</protein>
<comment type="function">
    <text evidence="2 18">Cell wall formation.</text>
</comment>
<comment type="catalytic activity">
    <reaction evidence="16 18">
        <text>2 D-alanine + ATP = D-alanyl-D-alanine + ADP + phosphate + H(+)</text>
        <dbReference type="Rhea" id="RHEA:11224"/>
        <dbReference type="ChEBI" id="CHEBI:15378"/>
        <dbReference type="ChEBI" id="CHEBI:30616"/>
        <dbReference type="ChEBI" id="CHEBI:43474"/>
        <dbReference type="ChEBI" id="CHEBI:57416"/>
        <dbReference type="ChEBI" id="CHEBI:57822"/>
        <dbReference type="ChEBI" id="CHEBI:456216"/>
        <dbReference type="EC" id="6.3.2.4"/>
    </reaction>
</comment>
<keyword evidence="6 18" id="KW-0963">Cytoplasm</keyword>
<comment type="pathway">
    <text evidence="4 18">Cell wall biogenesis; peptidoglycan biosynthesis.</text>
</comment>
<evidence type="ECO:0000256" key="2">
    <source>
        <dbReference type="ARBA" id="ARBA00003921"/>
    </source>
</evidence>
<dbReference type="PROSITE" id="PS00843">
    <property type="entry name" value="DALA_DALA_LIGASE_1"/>
    <property type="match status" value="1"/>
</dbReference>
<dbReference type="GO" id="GO:0008716">
    <property type="term" value="F:D-alanine-D-alanine ligase activity"/>
    <property type="evidence" value="ECO:0007669"/>
    <property type="project" value="UniProtKB-UniRule"/>
</dbReference>
<dbReference type="NCBIfam" id="NF002378">
    <property type="entry name" value="PRK01372.1"/>
    <property type="match status" value="1"/>
</dbReference>
<dbReference type="NCBIfam" id="TIGR01205">
    <property type="entry name" value="D_ala_D_alaTIGR"/>
    <property type="match status" value="1"/>
</dbReference>
<evidence type="ECO:0000256" key="19">
    <source>
        <dbReference type="PIRSR" id="PIRSR039102-1"/>
    </source>
</evidence>
<evidence type="ECO:0000256" key="14">
    <source>
        <dbReference type="ARBA" id="ARBA00023211"/>
    </source>
</evidence>
<reference evidence="23 24" key="1">
    <citation type="submission" date="2019-02" db="EMBL/GenBank/DDBJ databases">
        <authorList>
            <person name="Manzano-Marin A."/>
            <person name="Manzano-Marin A."/>
        </authorList>
    </citation>
    <scope>NUCLEOTIDE SEQUENCE [LARGE SCALE GENOMIC DNA]</scope>
    <source>
        <strain evidence="23 24">ErCipiceae</strain>
    </source>
</reference>
<evidence type="ECO:0000256" key="11">
    <source>
        <dbReference type="ARBA" id="ARBA00022842"/>
    </source>
</evidence>
<evidence type="ECO:0000256" key="1">
    <source>
        <dbReference type="ARBA" id="ARBA00001936"/>
    </source>
</evidence>
<dbReference type="PANTHER" id="PTHR23132">
    <property type="entry name" value="D-ALANINE--D-ALANINE LIGASE"/>
    <property type="match status" value="1"/>
</dbReference>
<organism evidence="23 24">
    <name type="scientific">Candidatus Erwinia haradaeae</name>
    <dbReference type="NCBI Taxonomy" id="1922217"/>
    <lineage>
        <taxon>Bacteria</taxon>
        <taxon>Pseudomonadati</taxon>
        <taxon>Pseudomonadota</taxon>
        <taxon>Gammaproteobacteria</taxon>
        <taxon>Enterobacterales</taxon>
        <taxon>Erwiniaceae</taxon>
        <taxon>Erwinia</taxon>
    </lineage>
</organism>
<evidence type="ECO:0000256" key="9">
    <source>
        <dbReference type="ARBA" id="ARBA00022741"/>
    </source>
</evidence>
<evidence type="ECO:0000256" key="18">
    <source>
        <dbReference type="HAMAP-Rule" id="MF_00047"/>
    </source>
</evidence>
<gene>
    <name evidence="23" type="primary">ddlB</name>
    <name evidence="18" type="synonym">ddl</name>
    <name evidence="23" type="ORF">ERCIPICE3303_383</name>
</gene>
<feature type="binding site" evidence="20">
    <location>
        <position position="257"/>
    </location>
    <ligand>
        <name>Mg(2+)</name>
        <dbReference type="ChEBI" id="CHEBI:18420"/>
        <label>1</label>
    </ligand>
</feature>
<dbReference type="SUPFAM" id="SSF56059">
    <property type="entry name" value="Glutathione synthetase ATP-binding domain-like"/>
    <property type="match status" value="1"/>
</dbReference>
<dbReference type="InterPro" id="IPR005905">
    <property type="entry name" value="D_ala_D_ala"/>
</dbReference>
<evidence type="ECO:0000313" key="23">
    <source>
        <dbReference type="EMBL" id="VFP88214.1"/>
    </source>
</evidence>
<dbReference type="Gene3D" id="3.30.1490.20">
    <property type="entry name" value="ATP-grasp fold, A domain"/>
    <property type="match status" value="1"/>
</dbReference>
<keyword evidence="11 20" id="KW-0460">Magnesium</keyword>
<dbReference type="GO" id="GO:0071555">
    <property type="term" value="P:cell wall organization"/>
    <property type="evidence" value="ECO:0007669"/>
    <property type="project" value="UniProtKB-KW"/>
</dbReference>
<dbReference type="Pfam" id="PF01820">
    <property type="entry name" value="Dala_Dala_lig_N"/>
    <property type="match status" value="1"/>
</dbReference>
<dbReference type="HAMAP" id="MF_00047">
    <property type="entry name" value="Dala_Dala_lig"/>
    <property type="match status" value="1"/>
</dbReference>
<sequence length="306" mass="33630">MTEKIAVLLGGTSSERRISLLSGTAVLQGLKDSGINAYPIDIRDVPLMTLKKEGFIKVFIALHGRGGEDGMIQGVLEYLRLPYTGSGIMASSIAMDKLRSKYLWQGCGLSVPPFVLLTPDQVNNKLDKEIIVKIDKLGFPLFVKPNHEGSSVGSSRVNNKSELKKALVKAFCYDNKVLVERFLIGVEYTVGIIGQDPLPSIRIESNREYYDYHSKYMSNKTQYLCPSGLSVKKETELHSLSITAWNAIGCTGSGRVDIIMDNKGKFYLLEINSSPGMTEHSLLPLAARKAGINFPSLVTRILALAN</sequence>
<dbReference type="FunFam" id="3.30.470.20:FF:000008">
    <property type="entry name" value="D-alanine--D-alanine ligase"/>
    <property type="match status" value="1"/>
</dbReference>
<keyword evidence="14 20" id="KW-0464">Manganese</keyword>
<dbReference type="FunFam" id="3.40.50.20:FF:000013">
    <property type="entry name" value="D-alanine--D-alanine ligase"/>
    <property type="match status" value="1"/>
</dbReference>
<evidence type="ECO:0000256" key="3">
    <source>
        <dbReference type="ARBA" id="ARBA00004496"/>
    </source>
</evidence>
<keyword evidence="10 21" id="KW-0067">ATP-binding</keyword>
<evidence type="ECO:0000256" key="10">
    <source>
        <dbReference type="ARBA" id="ARBA00022840"/>
    </source>
</evidence>
<dbReference type="PIRSF" id="PIRSF039102">
    <property type="entry name" value="Ddl/VanB"/>
    <property type="match status" value="1"/>
</dbReference>
<dbReference type="PROSITE" id="PS50975">
    <property type="entry name" value="ATP_GRASP"/>
    <property type="match status" value="1"/>
</dbReference>
<comment type="similarity">
    <text evidence="5 18">Belongs to the D-alanine--D-alanine ligase family.</text>
</comment>
<feature type="binding site" evidence="20">
    <location>
        <position position="272"/>
    </location>
    <ligand>
        <name>Mg(2+)</name>
        <dbReference type="ChEBI" id="CHEBI:18420"/>
        <label>2</label>
    </ligand>
</feature>
<keyword evidence="12 18" id="KW-0133">Cell shape</keyword>
<evidence type="ECO:0000256" key="13">
    <source>
        <dbReference type="ARBA" id="ARBA00022984"/>
    </source>
</evidence>
<dbReference type="GO" id="GO:0005829">
    <property type="term" value="C:cytosol"/>
    <property type="evidence" value="ECO:0007669"/>
    <property type="project" value="TreeGrafter"/>
</dbReference>
<dbReference type="PANTHER" id="PTHR23132:SF23">
    <property type="entry name" value="D-ALANINE--D-ALANINE LIGASE B"/>
    <property type="match status" value="1"/>
</dbReference>
<dbReference type="InterPro" id="IPR000291">
    <property type="entry name" value="D-Ala_lig_Van_CS"/>
</dbReference>
<dbReference type="InterPro" id="IPR011127">
    <property type="entry name" value="Dala_Dala_lig_N"/>
</dbReference>
<dbReference type="SUPFAM" id="SSF52440">
    <property type="entry name" value="PreATP-grasp domain"/>
    <property type="match status" value="1"/>
</dbReference>
<dbReference type="EMBL" id="LR217737">
    <property type="protein sequence ID" value="VFP88214.1"/>
    <property type="molecule type" value="Genomic_DNA"/>
</dbReference>
<dbReference type="FunFam" id="3.30.1490.20:FF:000007">
    <property type="entry name" value="D-alanine--D-alanine ligase"/>
    <property type="match status" value="1"/>
</dbReference>
<feature type="active site" evidence="19">
    <location>
        <position position="15"/>
    </location>
</feature>
<feature type="active site" evidence="19">
    <location>
        <position position="281"/>
    </location>
</feature>
<dbReference type="Proteomes" id="UP000294289">
    <property type="component" value="Chromosome"/>
</dbReference>
<dbReference type="UniPathway" id="UPA00219"/>
<evidence type="ECO:0000259" key="22">
    <source>
        <dbReference type="PROSITE" id="PS50975"/>
    </source>
</evidence>
<dbReference type="GO" id="GO:0009252">
    <property type="term" value="P:peptidoglycan biosynthetic process"/>
    <property type="evidence" value="ECO:0007669"/>
    <property type="project" value="UniProtKB-UniRule"/>
</dbReference>